<keyword evidence="8" id="KW-1185">Reference proteome</keyword>
<dbReference type="STRING" id="3068.D8TKC5"/>
<dbReference type="GO" id="GO:0035269">
    <property type="term" value="P:protein O-linked glycosylation via mannose"/>
    <property type="evidence" value="ECO:0007669"/>
    <property type="project" value="TreeGrafter"/>
</dbReference>
<dbReference type="EMBL" id="GL378325">
    <property type="protein sequence ID" value="EFJ52225.1"/>
    <property type="molecule type" value="Genomic_DNA"/>
</dbReference>
<dbReference type="RefSeq" id="XP_002946999.1">
    <property type="nucleotide sequence ID" value="XM_002946953.1"/>
</dbReference>
<evidence type="ECO:0000256" key="3">
    <source>
        <dbReference type="ARBA" id="ARBA00022968"/>
    </source>
</evidence>
<dbReference type="OrthoDB" id="411524at2759"/>
<evidence type="ECO:0000256" key="6">
    <source>
        <dbReference type="ARBA" id="ARBA00023180"/>
    </source>
</evidence>
<dbReference type="GO" id="GO:0015020">
    <property type="term" value="F:glucuronosyltransferase activity"/>
    <property type="evidence" value="ECO:0007669"/>
    <property type="project" value="TreeGrafter"/>
</dbReference>
<dbReference type="PANTHER" id="PTHR12270">
    <property type="entry name" value="GLYCOSYLTRANSFERASE-RELATED"/>
    <property type="match status" value="1"/>
</dbReference>
<keyword evidence="6" id="KW-0325">Glycoprotein</keyword>
<keyword evidence="4" id="KW-1133">Transmembrane helix</keyword>
<dbReference type="eggNOG" id="KOG3765">
    <property type="taxonomic scope" value="Eukaryota"/>
</dbReference>
<evidence type="ECO:0000256" key="4">
    <source>
        <dbReference type="ARBA" id="ARBA00022989"/>
    </source>
</evidence>
<accession>D8TKC5</accession>
<evidence type="ECO:0000256" key="1">
    <source>
        <dbReference type="ARBA" id="ARBA00004606"/>
    </source>
</evidence>
<protein>
    <submittedName>
        <fullName evidence="7">Uncharacterized protein</fullName>
    </submittedName>
</protein>
<evidence type="ECO:0000256" key="5">
    <source>
        <dbReference type="ARBA" id="ARBA00023136"/>
    </source>
</evidence>
<name>D8TKC5_VOLCA</name>
<evidence type="ECO:0000256" key="2">
    <source>
        <dbReference type="ARBA" id="ARBA00022692"/>
    </source>
</evidence>
<dbReference type="InParanoid" id="D8TKC5"/>
<dbReference type="Pfam" id="PF13896">
    <property type="entry name" value="Glyco_transf_49"/>
    <property type="match status" value="1"/>
</dbReference>
<sequence>MNKQQLLGAIETVDAFFRASEANRTAGCAFRLVLMYELFNDTRAASTLYPLNTLRNYARLMADTDLITNVDVDLLPSMSISYALADPGILANYTEGCRSGRAFVWPAFDTHCNGTEYADFIAMDGRPALNEGLQKCVTMFSYKNPVFHNATNYQRWLTSRETYDIEYNLEYEPWYLSWRWDTPWFDFRYRGYGYNKCIQALAMNSTGAKWQVSPHGFVIHRPHERTNLRKLYVLEKTSRLGMKALHDTLFGHVSKLWEEAKADVASSSARLEGVQT</sequence>
<evidence type="ECO:0000313" key="8">
    <source>
        <dbReference type="Proteomes" id="UP000001058"/>
    </source>
</evidence>
<dbReference type="InterPro" id="IPR051292">
    <property type="entry name" value="Xyl/GlcA_transferase"/>
</dbReference>
<proteinExistence type="predicted"/>
<dbReference type="Proteomes" id="UP000001058">
    <property type="component" value="Unassembled WGS sequence"/>
</dbReference>
<evidence type="ECO:0000313" key="7">
    <source>
        <dbReference type="EMBL" id="EFJ52225.1"/>
    </source>
</evidence>
<dbReference type="KEGG" id="vcn:VOLCADRAFT_103232"/>
<dbReference type="GO" id="GO:0016020">
    <property type="term" value="C:membrane"/>
    <property type="evidence" value="ECO:0007669"/>
    <property type="project" value="UniProtKB-SubCell"/>
</dbReference>
<dbReference type="GeneID" id="9618368"/>
<comment type="subcellular location">
    <subcellularLocation>
        <location evidence="1">Membrane</location>
        <topology evidence="1">Single-pass type II membrane protein</topology>
    </subcellularLocation>
</comment>
<keyword evidence="2" id="KW-0812">Transmembrane</keyword>
<gene>
    <name evidence="7" type="ORF">VOLCADRAFT_103232</name>
</gene>
<reference evidence="7 8" key="1">
    <citation type="journal article" date="2010" name="Science">
        <title>Genomic analysis of organismal complexity in the multicellular green alga Volvox carteri.</title>
        <authorList>
            <person name="Prochnik S.E."/>
            <person name="Umen J."/>
            <person name="Nedelcu A.M."/>
            <person name="Hallmann A."/>
            <person name="Miller S.M."/>
            <person name="Nishii I."/>
            <person name="Ferris P."/>
            <person name="Kuo A."/>
            <person name="Mitros T."/>
            <person name="Fritz-Laylin L.K."/>
            <person name="Hellsten U."/>
            <person name="Chapman J."/>
            <person name="Simakov O."/>
            <person name="Rensing S.A."/>
            <person name="Terry A."/>
            <person name="Pangilinan J."/>
            <person name="Kapitonov V."/>
            <person name="Jurka J."/>
            <person name="Salamov A."/>
            <person name="Shapiro H."/>
            <person name="Schmutz J."/>
            <person name="Grimwood J."/>
            <person name="Lindquist E."/>
            <person name="Lucas S."/>
            <person name="Grigoriev I.V."/>
            <person name="Schmitt R."/>
            <person name="Kirk D."/>
            <person name="Rokhsar D.S."/>
        </authorList>
    </citation>
    <scope>NUCLEOTIDE SEQUENCE [LARGE SCALE GENOMIC DNA]</scope>
    <source>
        <strain evidence="8">f. Nagariensis / Eve</strain>
    </source>
</reference>
<dbReference type="GO" id="GO:0042285">
    <property type="term" value="F:xylosyltransferase activity"/>
    <property type="evidence" value="ECO:0007669"/>
    <property type="project" value="TreeGrafter"/>
</dbReference>
<keyword evidence="5" id="KW-0472">Membrane</keyword>
<organism evidence="8">
    <name type="scientific">Volvox carteri f. nagariensis</name>
    <dbReference type="NCBI Taxonomy" id="3068"/>
    <lineage>
        <taxon>Eukaryota</taxon>
        <taxon>Viridiplantae</taxon>
        <taxon>Chlorophyta</taxon>
        <taxon>core chlorophytes</taxon>
        <taxon>Chlorophyceae</taxon>
        <taxon>CS clade</taxon>
        <taxon>Chlamydomonadales</taxon>
        <taxon>Volvocaceae</taxon>
        <taxon>Volvox</taxon>
    </lineage>
</organism>
<dbReference type="AlphaFoldDB" id="D8TKC5"/>
<keyword evidence="3" id="KW-0735">Signal-anchor</keyword>
<dbReference type="PANTHER" id="PTHR12270:SF52">
    <property type="entry name" value="GLYCOSYLTRANSFERASE-LIKE PROTEIN GNT13-RELATED"/>
    <property type="match status" value="1"/>
</dbReference>